<accession>A0ABP3WL11</accession>
<dbReference type="InterPro" id="IPR025392">
    <property type="entry name" value="DUF4124"/>
</dbReference>
<sequence>MGVNLFCVRSIFMALLAVIAFSTEAQSVFKCTVDGVTTFSQTPCDDQYETIDVDVSSGTPEHQNSSARIEQLCLDVVLAKIGNIHPKSARVTKSETQWLTDKSGARQVMTLYIYDEGEAQQYYHEQESRANTVAEVETNNTRAVNHENSTKSLSYSPVANRKNNNAEPLENEKRYSAKPYQCFLNHDGTAPSKIQYLVL</sequence>
<evidence type="ECO:0000313" key="5">
    <source>
        <dbReference type="Proteomes" id="UP001500021"/>
    </source>
</evidence>
<feature type="chain" id="PRO_5046256198" description="DUF4124 domain-containing protein" evidence="2">
    <location>
        <begin position="26"/>
        <end position="199"/>
    </location>
</feature>
<organism evidence="4 5">
    <name type="scientific">Colwellia asteriadis</name>
    <dbReference type="NCBI Taxonomy" id="517723"/>
    <lineage>
        <taxon>Bacteria</taxon>
        <taxon>Pseudomonadati</taxon>
        <taxon>Pseudomonadota</taxon>
        <taxon>Gammaproteobacteria</taxon>
        <taxon>Alteromonadales</taxon>
        <taxon>Colwelliaceae</taxon>
        <taxon>Colwellia</taxon>
    </lineage>
</organism>
<keyword evidence="5" id="KW-1185">Reference proteome</keyword>
<feature type="region of interest" description="Disordered" evidence="1">
    <location>
        <begin position="144"/>
        <end position="172"/>
    </location>
</feature>
<evidence type="ECO:0000256" key="1">
    <source>
        <dbReference type="SAM" id="MobiDB-lite"/>
    </source>
</evidence>
<feature type="signal peptide" evidence="2">
    <location>
        <begin position="1"/>
        <end position="25"/>
    </location>
</feature>
<evidence type="ECO:0000259" key="3">
    <source>
        <dbReference type="Pfam" id="PF13511"/>
    </source>
</evidence>
<dbReference type="Pfam" id="PF13511">
    <property type="entry name" value="DUF4124"/>
    <property type="match status" value="1"/>
</dbReference>
<evidence type="ECO:0000256" key="2">
    <source>
        <dbReference type="SAM" id="SignalP"/>
    </source>
</evidence>
<reference evidence="5" key="1">
    <citation type="journal article" date="2019" name="Int. J. Syst. Evol. Microbiol.">
        <title>The Global Catalogue of Microorganisms (GCM) 10K type strain sequencing project: providing services to taxonomists for standard genome sequencing and annotation.</title>
        <authorList>
            <consortium name="The Broad Institute Genomics Platform"/>
            <consortium name="The Broad Institute Genome Sequencing Center for Infectious Disease"/>
            <person name="Wu L."/>
            <person name="Ma J."/>
        </authorList>
    </citation>
    <scope>NUCLEOTIDE SEQUENCE [LARGE SCALE GENOMIC DNA]</scope>
    <source>
        <strain evidence="5">JCM 15608</strain>
    </source>
</reference>
<gene>
    <name evidence="4" type="ORF">GCM10009111_28350</name>
</gene>
<evidence type="ECO:0000313" key="4">
    <source>
        <dbReference type="EMBL" id="GAA0821407.1"/>
    </source>
</evidence>
<feature type="compositionally biased region" description="Polar residues" evidence="1">
    <location>
        <begin position="150"/>
        <end position="166"/>
    </location>
</feature>
<dbReference type="Proteomes" id="UP001500021">
    <property type="component" value="Unassembled WGS sequence"/>
</dbReference>
<feature type="domain" description="DUF4124" evidence="3">
    <location>
        <begin position="15"/>
        <end position="57"/>
    </location>
</feature>
<name>A0ABP3WL11_9GAMM</name>
<protein>
    <recommendedName>
        <fullName evidence="3">DUF4124 domain-containing protein</fullName>
    </recommendedName>
</protein>
<proteinExistence type="predicted"/>
<dbReference type="EMBL" id="BAAAFA010000010">
    <property type="protein sequence ID" value="GAA0821407.1"/>
    <property type="molecule type" value="Genomic_DNA"/>
</dbReference>
<dbReference type="RefSeq" id="WP_343818297.1">
    <property type="nucleotide sequence ID" value="NZ_BAAAFA010000010.1"/>
</dbReference>
<keyword evidence="2" id="KW-0732">Signal</keyword>
<comment type="caution">
    <text evidence="4">The sequence shown here is derived from an EMBL/GenBank/DDBJ whole genome shotgun (WGS) entry which is preliminary data.</text>
</comment>